<keyword evidence="3" id="KW-1185">Reference proteome</keyword>
<dbReference type="Pfam" id="PF13621">
    <property type="entry name" value="Cupin_8"/>
    <property type="match status" value="1"/>
</dbReference>
<dbReference type="RefSeq" id="WP_184002555.1">
    <property type="nucleotide sequence ID" value="NZ_BAABIF010000013.1"/>
</dbReference>
<protein>
    <recommendedName>
        <fullName evidence="1">JmjC domain-containing protein</fullName>
    </recommendedName>
</protein>
<dbReference type="PANTHER" id="PTHR12461:SF105">
    <property type="entry name" value="HYPOXIA-INDUCIBLE FACTOR 1-ALPHA INHIBITOR"/>
    <property type="match status" value="1"/>
</dbReference>
<gene>
    <name evidence="2" type="ORF">FHR23_001549</name>
</gene>
<comment type="caution">
    <text evidence="2">The sequence shown here is derived from an EMBL/GenBank/DDBJ whole genome shotgun (WGS) entry which is preliminary data.</text>
</comment>
<sequence length="339" mass="37568">MTGETVRDLDAGGINDPGWFRRNVVADVQPVVLRGLCRDWPVTRAAAHSWSDLVKYLKQFERGQTAQAFVGRPAIDGRYYYGDGADGFNFEREEMTLAQGLERMALAARDPELSSVYLGSLPAAGMLPGYAEANPAAILGTPVEPRLWLGNRSNVACHFDTFDNLACVVAGRRRFTLYPPEVTGSLYVGPLDHTMAGQPVAMAVGSTPGDPRYPRFDAVRDRALTAELEPGDALYLPKLWWHQVEATGPLNLLVNYWWDAFSAGPDAPFTTMMLAMIAIAERPARERQAWRAFFDHYVFRPNGHPLAHLPEAKHGILGPLKAGNYRRVRTMVMQLLRGG</sequence>
<organism evidence="2 3">
    <name type="scientific">Stakelama sediminis</name>
    <dbReference type="NCBI Taxonomy" id="463200"/>
    <lineage>
        <taxon>Bacteria</taxon>
        <taxon>Pseudomonadati</taxon>
        <taxon>Pseudomonadota</taxon>
        <taxon>Alphaproteobacteria</taxon>
        <taxon>Sphingomonadales</taxon>
        <taxon>Sphingomonadaceae</taxon>
        <taxon>Stakelama</taxon>
    </lineage>
</organism>
<evidence type="ECO:0000313" key="3">
    <source>
        <dbReference type="Proteomes" id="UP000554342"/>
    </source>
</evidence>
<dbReference type="PROSITE" id="PS51184">
    <property type="entry name" value="JMJC"/>
    <property type="match status" value="1"/>
</dbReference>
<dbReference type="EMBL" id="JACIJI010000002">
    <property type="protein sequence ID" value="MBB5718626.1"/>
    <property type="molecule type" value="Genomic_DNA"/>
</dbReference>
<dbReference type="InterPro" id="IPR003347">
    <property type="entry name" value="JmjC_dom"/>
</dbReference>
<dbReference type="Gene3D" id="2.60.120.10">
    <property type="entry name" value="Jelly Rolls"/>
    <property type="match status" value="1"/>
</dbReference>
<evidence type="ECO:0000313" key="2">
    <source>
        <dbReference type="EMBL" id="MBB5718626.1"/>
    </source>
</evidence>
<dbReference type="Proteomes" id="UP000554342">
    <property type="component" value="Unassembled WGS sequence"/>
</dbReference>
<dbReference type="SUPFAM" id="SSF51197">
    <property type="entry name" value="Clavaminate synthase-like"/>
    <property type="match status" value="1"/>
</dbReference>
<dbReference type="PANTHER" id="PTHR12461">
    <property type="entry name" value="HYPOXIA-INDUCIBLE FACTOR 1 ALPHA INHIBITOR-RELATED"/>
    <property type="match status" value="1"/>
</dbReference>
<accession>A0A840YYN3</accession>
<dbReference type="InterPro" id="IPR014710">
    <property type="entry name" value="RmlC-like_jellyroll"/>
</dbReference>
<evidence type="ECO:0000259" key="1">
    <source>
        <dbReference type="PROSITE" id="PS51184"/>
    </source>
</evidence>
<dbReference type="SMART" id="SM00558">
    <property type="entry name" value="JmjC"/>
    <property type="match status" value="1"/>
</dbReference>
<dbReference type="AlphaFoldDB" id="A0A840YYN3"/>
<proteinExistence type="predicted"/>
<name>A0A840YYN3_9SPHN</name>
<dbReference type="InterPro" id="IPR041667">
    <property type="entry name" value="Cupin_8"/>
</dbReference>
<reference evidence="2 3" key="1">
    <citation type="submission" date="2020-08" db="EMBL/GenBank/DDBJ databases">
        <title>Genomic Encyclopedia of Type Strains, Phase IV (KMG-IV): sequencing the most valuable type-strain genomes for metagenomic binning, comparative biology and taxonomic classification.</title>
        <authorList>
            <person name="Goeker M."/>
        </authorList>
    </citation>
    <scope>NUCLEOTIDE SEQUENCE [LARGE SCALE GENOMIC DNA]</scope>
    <source>
        <strain evidence="2 3">DSM 27203</strain>
    </source>
</reference>
<feature type="domain" description="JmjC" evidence="1">
    <location>
        <begin position="110"/>
        <end position="273"/>
    </location>
</feature>